<feature type="domain" description="ABC-2 type transporter transmembrane" evidence="6">
    <location>
        <begin position="24"/>
        <end position="373"/>
    </location>
</feature>
<keyword evidence="4 5" id="KW-0472">Membrane</keyword>
<dbReference type="PANTHER" id="PTHR43027:SF1">
    <property type="entry name" value="DOXORUBICIN RESISTANCE ABC TRANSPORTER PERMEASE PROTEIN DRRC-RELATED"/>
    <property type="match status" value="1"/>
</dbReference>
<gene>
    <name evidence="7" type="ORF">NK118_03305</name>
</gene>
<comment type="subcellular location">
    <subcellularLocation>
        <location evidence="1">Membrane</location>
        <topology evidence="1">Multi-pass membrane protein</topology>
    </subcellularLocation>
</comment>
<dbReference type="EMBL" id="JAMZFV010000002">
    <property type="protein sequence ID" value="MCP1109274.1"/>
    <property type="molecule type" value="Genomic_DNA"/>
</dbReference>
<sequence length="384" mass="42806">MIVFKGFMKLVKKNAGIALMYISIFFSISLMVSKNLNTNTDDSFTASELLVTVIDRDQSPLSEALSAHLGETFTLVPLEDKENVLQDALFNRRTQYIIQIPENFQDDFQTGSQELITNKIPDSTNGMYADQTVDAFLNDVRSLNLAGYSLEEACQETKKAASVTADISLISEDTSVFSTYSFIFVYMPYIILCLCCYIPPIVLLAFRKKDLRTRILSAPISSRSQSLQLFLGFALLGLGFWVLNLLFVLAMDGKAFLQSPNVSYYLGNSLCLTLVSLAIAFLISTFLKRDDALSAITNVISLGMCFLCGVFVPLTLLGDSVKKFAQFLPLYWYENNVSLLNKVAITTKSQTLQLYQGFGIQLLFCVALVSIALMVNKRMNVIEK</sequence>
<feature type="transmembrane region" description="Helical" evidence="5">
    <location>
        <begin position="295"/>
        <end position="317"/>
    </location>
</feature>
<proteinExistence type="predicted"/>
<evidence type="ECO:0000256" key="5">
    <source>
        <dbReference type="SAM" id="Phobius"/>
    </source>
</evidence>
<evidence type="ECO:0000256" key="2">
    <source>
        <dbReference type="ARBA" id="ARBA00022692"/>
    </source>
</evidence>
<evidence type="ECO:0000256" key="1">
    <source>
        <dbReference type="ARBA" id="ARBA00004141"/>
    </source>
</evidence>
<keyword evidence="2 5" id="KW-0812">Transmembrane</keyword>
<protein>
    <submittedName>
        <fullName evidence="7">ABC transporter permease</fullName>
    </submittedName>
</protein>
<feature type="transmembrane region" description="Helical" evidence="5">
    <location>
        <begin position="262"/>
        <end position="283"/>
    </location>
</feature>
<evidence type="ECO:0000313" key="7">
    <source>
        <dbReference type="EMBL" id="MCP1109274.1"/>
    </source>
</evidence>
<dbReference type="Proteomes" id="UP001523565">
    <property type="component" value="Unassembled WGS sequence"/>
</dbReference>
<feature type="transmembrane region" description="Helical" evidence="5">
    <location>
        <begin position="354"/>
        <end position="375"/>
    </location>
</feature>
<dbReference type="Gene3D" id="3.40.1710.10">
    <property type="entry name" value="abc type-2 transporter like domain"/>
    <property type="match status" value="1"/>
</dbReference>
<comment type="caution">
    <text evidence="7">The sequence shown here is derived from an EMBL/GenBank/DDBJ whole genome shotgun (WGS) entry which is preliminary data.</text>
</comment>
<organism evidence="7 8">
    <name type="scientific">Ohessyouella blattaphilus</name>
    <dbReference type="NCBI Taxonomy" id="2949333"/>
    <lineage>
        <taxon>Bacteria</taxon>
        <taxon>Bacillati</taxon>
        <taxon>Bacillota</taxon>
        <taxon>Clostridia</taxon>
        <taxon>Lachnospirales</taxon>
        <taxon>Lachnospiraceae</taxon>
        <taxon>Ohessyouella</taxon>
    </lineage>
</organism>
<accession>A0ABT1EF06</accession>
<dbReference type="Pfam" id="PF12698">
    <property type="entry name" value="ABC2_membrane_3"/>
    <property type="match status" value="1"/>
</dbReference>
<keyword evidence="3 5" id="KW-1133">Transmembrane helix</keyword>
<feature type="transmembrane region" description="Helical" evidence="5">
    <location>
        <begin position="183"/>
        <end position="206"/>
    </location>
</feature>
<dbReference type="RefSeq" id="WP_262068176.1">
    <property type="nucleotide sequence ID" value="NZ_JAMXOC010000002.1"/>
</dbReference>
<evidence type="ECO:0000259" key="6">
    <source>
        <dbReference type="Pfam" id="PF12698"/>
    </source>
</evidence>
<evidence type="ECO:0000256" key="3">
    <source>
        <dbReference type="ARBA" id="ARBA00022989"/>
    </source>
</evidence>
<feature type="transmembrane region" description="Helical" evidence="5">
    <location>
        <begin position="15"/>
        <end position="33"/>
    </location>
</feature>
<dbReference type="InterPro" id="IPR013525">
    <property type="entry name" value="ABC2_TM"/>
</dbReference>
<feature type="transmembrane region" description="Helical" evidence="5">
    <location>
        <begin position="227"/>
        <end position="250"/>
    </location>
</feature>
<dbReference type="PANTHER" id="PTHR43027">
    <property type="entry name" value="DOXORUBICIN RESISTANCE ABC TRANSPORTER PERMEASE PROTEIN DRRC-RELATED"/>
    <property type="match status" value="1"/>
</dbReference>
<dbReference type="InterPro" id="IPR052902">
    <property type="entry name" value="ABC-2_transporter"/>
</dbReference>
<name>A0ABT1EF06_9FIRM</name>
<reference evidence="7 8" key="1">
    <citation type="journal article" date="2022" name="Genome Biol. Evol.">
        <title>Host diet, physiology and behaviors set the stage for Lachnospiraceae cladogenesis.</title>
        <authorList>
            <person name="Vera-Ponce De Leon A."/>
            <person name="Schneider M."/>
            <person name="Jahnes B.C."/>
            <person name="Sadowski V."/>
            <person name="Camuy-Velez L.A."/>
            <person name="Duan J."/>
            <person name="Sabree Z.L."/>
        </authorList>
    </citation>
    <scope>NUCLEOTIDE SEQUENCE [LARGE SCALE GENOMIC DNA]</scope>
    <source>
        <strain evidence="7 8">PAL227</strain>
    </source>
</reference>
<keyword evidence="8" id="KW-1185">Reference proteome</keyword>
<evidence type="ECO:0000256" key="4">
    <source>
        <dbReference type="ARBA" id="ARBA00023136"/>
    </source>
</evidence>
<evidence type="ECO:0000313" key="8">
    <source>
        <dbReference type="Proteomes" id="UP001523565"/>
    </source>
</evidence>